<keyword evidence="2 6" id="KW-0812">Transmembrane</keyword>
<dbReference type="Ensembl" id="ENSACLT00000030944.2">
    <property type="protein sequence ID" value="ENSACLP00000030234.1"/>
    <property type="gene ID" value="ENSACLG00000020485.2"/>
</dbReference>
<sequence length="133" mass="14644">MGTLYALTSCLLLAVGTVTAQTEPTNTNERALPQWLTGIIAVCGFLFLAFVVILAKKAWCENPSSRTSIEDVRERDIISSNLYDMRLSSIRRKSTESGNENTYETNLDAFRSKDAPNAFNNLAADINGKTTSM</sequence>
<evidence type="ECO:0008006" key="10">
    <source>
        <dbReference type="Google" id="ProtNLM"/>
    </source>
</evidence>
<dbReference type="PANTHER" id="PTHR15296:SF1">
    <property type="entry name" value="PDZK1 INTERACTING PROTEIN 1"/>
    <property type="match status" value="1"/>
</dbReference>
<evidence type="ECO:0000313" key="8">
    <source>
        <dbReference type="Ensembl" id="ENSACLP00000030234.1"/>
    </source>
</evidence>
<accession>A0A3P8QMN6</accession>
<comment type="subcellular location">
    <subcellularLocation>
        <location evidence="1">Membrane</location>
        <topology evidence="1">Single-pass membrane protein</topology>
    </subcellularLocation>
</comment>
<proteinExistence type="inferred from homology"/>
<reference evidence="8" key="3">
    <citation type="submission" date="2025-09" db="UniProtKB">
        <authorList>
            <consortium name="Ensembl"/>
        </authorList>
    </citation>
    <scope>IDENTIFICATION</scope>
</reference>
<dbReference type="Proteomes" id="UP000265100">
    <property type="component" value="Chromosome 23"/>
</dbReference>
<feature type="signal peptide" evidence="7">
    <location>
        <begin position="1"/>
        <end position="20"/>
    </location>
</feature>
<feature type="chain" id="PRO_5018096450" description="PDZK1-interacting protein 1" evidence="7">
    <location>
        <begin position="21"/>
        <end position="133"/>
    </location>
</feature>
<dbReference type="CTD" id="10158"/>
<dbReference type="Bgee" id="ENSACLG00000020485">
    <property type="expression patterns" value="Expressed in liver"/>
</dbReference>
<dbReference type="OrthoDB" id="9900654at2759"/>
<dbReference type="GeneTree" id="ENSGT01130000278372"/>
<dbReference type="InterPro" id="IPR031627">
    <property type="entry name" value="PDZK1IP1/SMIM24"/>
</dbReference>
<protein>
    <recommendedName>
        <fullName evidence="10">PDZK1-interacting protein 1</fullName>
    </recommendedName>
</protein>
<dbReference type="Pfam" id="PF15807">
    <property type="entry name" value="MAP17"/>
    <property type="match status" value="1"/>
</dbReference>
<evidence type="ECO:0000256" key="4">
    <source>
        <dbReference type="ARBA" id="ARBA00023136"/>
    </source>
</evidence>
<comment type="similarity">
    <text evidence="5">Belongs to the PDZK1-interacting protein 1/SMIM24 family.</text>
</comment>
<dbReference type="AlphaFoldDB" id="A0A3P8QMN6"/>
<evidence type="ECO:0000313" key="9">
    <source>
        <dbReference type="Proteomes" id="UP000265100"/>
    </source>
</evidence>
<evidence type="ECO:0000256" key="2">
    <source>
        <dbReference type="ARBA" id="ARBA00022692"/>
    </source>
</evidence>
<keyword evidence="3 6" id="KW-1133">Transmembrane helix</keyword>
<keyword evidence="7" id="KW-0732">Signal</keyword>
<evidence type="ECO:0000256" key="6">
    <source>
        <dbReference type="SAM" id="Phobius"/>
    </source>
</evidence>
<dbReference type="OMA" id="WCENPSS"/>
<evidence type="ECO:0000256" key="5">
    <source>
        <dbReference type="ARBA" id="ARBA00049650"/>
    </source>
</evidence>
<dbReference type="RefSeq" id="XP_026015511.1">
    <property type="nucleotide sequence ID" value="XM_026159726.1"/>
</dbReference>
<dbReference type="GO" id="GO:0016020">
    <property type="term" value="C:membrane"/>
    <property type="evidence" value="ECO:0007669"/>
    <property type="project" value="UniProtKB-SubCell"/>
</dbReference>
<keyword evidence="9" id="KW-1185">Reference proteome</keyword>
<evidence type="ECO:0000256" key="3">
    <source>
        <dbReference type="ARBA" id="ARBA00022989"/>
    </source>
</evidence>
<dbReference type="GeneID" id="113016693"/>
<feature type="transmembrane region" description="Helical" evidence="6">
    <location>
        <begin position="36"/>
        <end position="55"/>
    </location>
</feature>
<dbReference type="PANTHER" id="PTHR15296">
    <property type="entry name" value="MEMBRANE-ASSOCIATED PROTEIN MAP17"/>
    <property type="match status" value="1"/>
</dbReference>
<organism evidence="8 9">
    <name type="scientific">Astatotilapia calliptera</name>
    <name type="common">Eastern happy</name>
    <name type="synonym">Chromis callipterus</name>
    <dbReference type="NCBI Taxonomy" id="8154"/>
    <lineage>
        <taxon>Eukaryota</taxon>
        <taxon>Metazoa</taxon>
        <taxon>Chordata</taxon>
        <taxon>Craniata</taxon>
        <taxon>Vertebrata</taxon>
        <taxon>Euteleostomi</taxon>
        <taxon>Actinopterygii</taxon>
        <taxon>Neopterygii</taxon>
        <taxon>Teleostei</taxon>
        <taxon>Neoteleostei</taxon>
        <taxon>Acanthomorphata</taxon>
        <taxon>Ovalentaria</taxon>
        <taxon>Cichlomorphae</taxon>
        <taxon>Cichliformes</taxon>
        <taxon>Cichlidae</taxon>
        <taxon>African cichlids</taxon>
        <taxon>Pseudocrenilabrinae</taxon>
        <taxon>Haplochromini</taxon>
        <taxon>Astatotilapia</taxon>
    </lineage>
</organism>
<keyword evidence="4 6" id="KW-0472">Membrane</keyword>
<name>A0A3P8QMN6_ASTCA</name>
<dbReference type="STRING" id="8154.ENSACLP00000030234"/>
<evidence type="ECO:0000256" key="1">
    <source>
        <dbReference type="ARBA" id="ARBA00004167"/>
    </source>
</evidence>
<reference evidence="8" key="2">
    <citation type="submission" date="2025-08" db="UniProtKB">
        <authorList>
            <consortium name="Ensembl"/>
        </authorList>
    </citation>
    <scope>IDENTIFICATION</scope>
</reference>
<evidence type="ECO:0000256" key="7">
    <source>
        <dbReference type="SAM" id="SignalP"/>
    </source>
</evidence>
<reference evidence="8" key="1">
    <citation type="submission" date="2018-05" db="EMBL/GenBank/DDBJ databases">
        <authorList>
            <person name="Datahose"/>
        </authorList>
    </citation>
    <scope>NUCLEOTIDE SEQUENCE</scope>
</reference>